<dbReference type="InterPro" id="IPR036689">
    <property type="entry name" value="ESAT-6-like_sf"/>
</dbReference>
<protein>
    <recommendedName>
        <fullName evidence="1">ESAT-6-like protein</fullName>
    </recommendedName>
</protein>
<comment type="similarity">
    <text evidence="1">Belongs to the WXG100 family.</text>
</comment>
<proteinExistence type="inferred from homology"/>
<dbReference type="AlphaFoldDB" id="A0A4Y3WQL5"/>
<dbReference type="OrthoDB" id="4554345at2"/>
<dbReference type="NCBIfam" id="TIGR03930">
    <property type="entry name" value="WXG100_ESAT6"/>
    <property type="match status" value="1"/>
</dbReference>
<evidence type="ECO:0000313" key="3">
    <source>
        <dbReference type="Proteomes" id="UP000320338"/>
    </source>
</evidence>
<dbReference type="RefSeq" id="WP_141278910.1">
    <property type="nucleotide sequence ID" value="NZ_BAAARZ010000071.1"/>
</dbReference>
<keyword evidence="3" id="KW-1185">Reference proteome</keyword>
<evidence type="ECO:0000256" key="1">
    <source>
        <dbReference type="RuleBase" id="RU362001"/>
    </source>
</evidence>
<sequence length="102" mass="10902">MDGFGTSTEEMMAAGTRAMEVRDTILADLRALQGRLAPLAAEWSSDSYRVFVQLMARWDTDANRLGEALGAIGEAIRTSGTGYQASEDASRDQLTTITAALG</sequence>
<comment type="caution">
    <text evidence="2">The sequence shown here is derived from an EMBL/GenBank/DDBJ whole genome shotgun (WGS) entry which is preliminary data.</text>
</comment>
<reference evidence="2 3" key="1">
    <citation type="submission" date="2019-06" db="EMBL/GenBank/DDBJ databases">
        <title>Whole genome shotgun sequence of Pseudonocardia hydrocarbonoxydans NBRC 14498.</title>
        <authorList>
            <person name="Hosoyama A."/>
            <person name="Uohara A."/>
            <person name="Ohji S."/>
            <person name="Ichikawa N."/>
        </authorList>
    </citation>
    <scope>NUCLEOTIDE SEQUENCE [LARGE SCALE GENOMIC DNA]</scope>
    <source>
        <strain evidence="2 3">NBRC 14498</strain>
    </source>
</reference>
<accession>A0A4Y3WQL5</accession>
<name>A0A4Y3WQL5_9PSEU</name>
<dbReference type="InterPro" id="IPR010310">
    <property type="entry name" value="T7SS_ESAT-6-like"/>
</dbReference>
<gene>
    <name evidence="2" type="ORF">PHY01_26530</name>
</gene>
<evidence type="ECO:0000313" key="2">
    <source>
        <dbReference type="EMBL" id="GEC20370.1"/>
    </source>
</evidence>
<dbReference type="Proteomes" id="UP000320338">
    <property type="component" value="Unassembled WGS sequence"/>
</dbReference>
<dbReference type="Gene3D" id="1.10.287.1060">
    <property type="entry name" value="ESAT-6-like"/>
    <property type="match status" value="1"/>
</dbReference>
<dbReference type="Pfam" id="PF06013">
    <property type="entry name" value="WXG100"/>
    <property type="match status" value="1"/>
</dbReference>
<organism evidence="2 3">
    <name type="scientific">Pseudonocardia hydrocarbonoxydans</name>
    <dbReference type="NCBI Taxonomy" id="76726"/>
    <lineage>
        <taxon>Bacteria</taxon>
        <taxon>Bacillati</taxon>
        <taxon>Actinomycetota</taxon>
        <taxon>Actinomycetes</taxon>
        <taxon>Pseudonocardiales</taxon>
        <taxon>Pseudonocardiaceae</taxon>
        <taxon>Pseudonocardia</taxon>
    </lineage>
</organism>
<dbReference type="SUPFAM" id="SSF140453">
    <property type="entry name" value="EsxAB dimer-like"/>
    <property type="match status" value="1"/>
</dbReference>
<dbReference type="EMBL" id="BJNG01000018">
    <property type="protein sequence ID" value="GEC20370.1"/>
    <property type="molecule type" value="Genomic_DNA"/>
</dbReference>